<feature type="transmembrane region" description="Helical" evidence="1">
    <location>
        <begin position="7"/>
        <end position="30"/>
    </location>
</feature>
<dbReference type="KEGG" id="pye:A6J80_09240"/>
<reference evidence="2" key="1">
    <citation type="submission" date="2017-12" db="EMBL/GenBank/DDBJ databases">
        <title>FDA dAtabase for Regulatory Grade micrObial Sequences (FDA-ARGOS): Supporting development and validation of Infectious Disease Dx tests.</title>
        <authorList>
            <person name="Campos J."/>
            <person name="Goldberg B."/>
            <person name="Tallon L."/>
            <person name="Sadzewicz L."/>
            <person name="Sengamalay N."/>
            <person name="Ott S."/>
            <person name="Godinez A."/>
            <person name="Nagaraj S."/>
            <person name="Vyas G."/>
            <person name="Aluvathingal J."/>
            <person name="Nadendla S."/>
            <person name="Geyer C."/>
            <person name="Nandy P."/>
            <person name="Hobson J."/>
            <person name="Sichtig H."/>
        </authorList>
    </citation>
    <scope>NUCLEOTIDE SEQUENCE</scope>
    <source>
        <strain evidence="2">FDAARGOS_252</strain>
    </source>
</reference>
<dbReference type="eggNOG" id="ENOG5031489">
    <property type="taxonomic scope" value="Bacteria"/>
</dbReference>
<keyword evidence="3" id="KW-1185">Reference proteome</keyword>
<keyword evidence="1" id="KW-0812">Transmembrane</keyword>
<feature type="transmembrane region" description="Helical" evidence="1">
    <location>
        <begin position="36"/>
        <end position="58"/>
    </location>
</feature>
<dbReference type="AlphaFoldDB" id="A0A1V0GS64"/>
<dbReference type="RefSeq" id="WP_080621218.1">
    <property type="nucleotide sequence ID" value="NZ_CAWMZI010000001.1"/>
</dbReference>
<name>A0A1V0GS64_9RHOB</name>
<keyword evidence="1" id="KW-0472">Membrane</keyword>
<gene>
    <name evidence="2" type="ORF">A6J80_09240</name>
</gene>
<protein>
    <submittedName>
        <fullName evidence="2">Uncharacterized protein</fullName>
    </submittedName>
</protein>
<evidence type="ECO:0000313" key="2">
    <source>
        <dbReference type="EMBL" id="ARC36539.1"/>
    </source>
</evidence>
<keyword evidence="1" id="KW-1133">Transmembrane helix</keyword>
<sequence>MIPFLRMFLIHLWVACIAGAVAIAGLAMGYVSVWTFVWAAVIGVVLGMPGGLLNWAYLRPNRSRQIGWTWKIANLVRSAGRPRRADTQDPA</sequence>
<evidence type="ECO:0000256" key="1">
    <source>
        <dbReference type="SAM" id="Phobius"/>
    </source>
</evidence>
<organism evidence="2 3">
    <name type="scientific">Paracoccus yeei</name>
    <dbReference type="NCBI Taxonomy" id="147645"/>
    <lineage>
        <taxon>Bacteria</taxon>
        <taxon>Pseudomonadati</taxon>
        <taxon>Pseudomonadota</taxon>
        <taxon>Alphaproteobacteria</taxon>
        <taxon>Rhodobacterales</taxon>
        <taxon>Paracoccaceae</taxon>
        <taxon>Paracoccus</taxon>
    </lineage>
</organism>
<accession>A0A1V0GS64</accession>
<evidence type="ECO:0000313" key="3">
    <source>
        <dbReference type="Proteomes" id="UP000191257"/>
    </source>
</evidence>
<dbReference type="Proteomes" id="UP000191257">
    <property type="component" value="Chromosome"/>
</dbReference>
<proteinExistence type="predicted"/>
<dbReference type="EMBL" id="CP020442">
    <property type="protein sequence ID" value="ARC36539.1"/>
    <property type="molecule type" value="Genomic_DNA"/>
</dbReference>